<reference evidence="3" key="1">
    <citation type="journal article" date="2022" name="Nat. Microbiol.">
        <title>Unique mobile elements and scalable gene flow at the prokaryote-eukaryote boundary revealed by circularized Asgard archaea genomes.</title>
        <authorList>
            <person name="Wu F."/>
            <person name="Speth D.R."/>
            <person name="Philosof A."/>
            <person name="Cremiere A."/>
            <person name="Narayanan A."/>
            <person name="Barco R.A."/>
            <person name="Connon S.A."/>
            <person name="Amend J.P."/>
            <person name="Antoshechkin I.A."/>
            <person name="Orphan V.J."/>
        </authorList>
    </citation>
    <scope>NUCLEOTIDE SEQUENCE</scope>
    <source>
        <strain evidence="3">PM71</strain>
    </source>
</reference>
<evidence type="ECO:0000259" key="2">
    <source>
        <dbReference type="Pfam" id="PF00656"/>
    </source>
</evidence>
<gene>
    <name evidence="3" type="ORF">K9W45_02245</name>
</gene>
<name>A0A9Y1FM67_9ARCH</name>
<evidence type="ECO:0000256" key="1">
    <source>
        <dbReference type="SAM" id="MobiDB-lite"/>
    </source>
</evidence>
<dbReference type="AlphaFoldDB" id="A0A9Y1FM67"/>
<sequence>MTKGFELDPGTGDGGGVNGPTIPVIDYPSGTDNKIKAEFIIIGIGQDQTGQYCAGAWEDAILWCMWASALFELFDQQPETYDIVSFSMNVHLLGHEESVNRESLFDLPDTSGPGGGIFNFDYHQATLQNIYDVTANVVENSDPNDLIFFIYSGHGYSYNEEEHSVQAYGIDEFLYDYNLKILFDKFACSDSTTTYESKLLVFIDSCFSGGMNEIMSIQASENVLMIAACRYNETTQAKFFNYMPDGSNYHGALTGYFIKQYWDSSSCEWINFDLDLENVFDTIKDYVDAYTSVPVLEDGDPSSYFYLRFYDN</sequence>
<feature type="region of interest" description="Disordered" evidence="1">
    <location>
        <begin position="1"/>
        <end position="23"/>
    </location>
</feature>
<protein>
    <submittedName>
        <fullName evidence="3">C13 family peptidase</fullName>
    </submittedName>
</protein>
<evidence type="ECO:0000313" key="3">
    <source>
        <dbReference type="EMBL" id="UJG41293.1"/>
    </source>
</evidence>
<dbReference type="Gene3D" id="3.40.50.1460">
    <property type="match status" value="1"/>
</dbReference>
<dbReference type="GO" id="GO:0005737">
    <property type="term" value="C:cytoplasm"/>
    <property type="evidence" value="ECO:0007669"/>
    <property type="project" value="TreeGrafter"/>
</dbReference>
<dbReference type="GO" id="GO:0006508">
    <property type="term" value="P:proteolysis"/>
    <property type="evidence" value="ECO:0007669"/>
    <property type="project" value="InterPro"/>
</dbReference>
<accession>A0A9Y1FM67</accession>
<dbReference type="EMBL" id="CP084166">
    <property type="protein sequence ID" value="UJG41293.1"/>
    <property type="molecule type" value="Genomic_DNA"/>
</dbReference>
<dbReference type="InterPro" id="IPR011600">
    <property type="entry name" value="Pept_C14_caspase"/>
</dbReference>
<dbReference type="Proteomes" id="UP001201020">
    <property type="component" value="Chromosome"/>
</dbReference>
<dbReference type="Pfam" id="PF00656">
    <property type="entry name" value="Peptidase_C14"/>
    <property type="match status" value="1"/>
</dbReference>
<feature type="domain" description="Peptidase C14 caspase" evidence="2">
    <location>
        <begin position="122"/>
        <end position="298"/>
    </location>
</feature>
<dbReference type="PANTHER" id="PTHR48104:SF30">
    <property type="entry name" value="METACASPASE-1"/>
    <property type="match status" value="1"/>
</dbReference>
<dbReference type="GO" id="GO:0004197">
    <property type="term" value="F:cysteine-type endopeptidase activity"/>
    <property type="evidence" value="ECO:0007669"/>
    <property type="project" value="InterPro"/>
</dbReference>
<dbReference type="PANTHER" id="PTHR48104">
    <property type="entry name" value="METACASPASE-4"/>
    <property type="match status" value="1"/>
</dbReference>
<dbReference type="InterPro" id="IPR050452">
    <property type="entry name" value="Metacaspase"/>
</dbReference>
<proteinExistence type="predicted"/>
<organism evidence="3">
    <name type="scientific">Candidatus Heimdallarchaeum aukensis</name>
    <dbReference type="NCBI Taxonomy" id="2876573"/>
    <lineage>
        <taxon>Archaea</taxon>
        <taxon>Promethearchaeati</taxon>
        <taxon>Candidatus Heimdallarchaeota</taxon>
        <taxon>Candidatus Heimdallarchaeia (ex Rinke et al. 2021) (nom. nud.)</taxon>
        <taxon>Candidatus Heimdallarchaeales</taxon>
        <taxon>Candidatus Heimdallarchaeaceae</taxon>
        <taxon>Candidatus Heimdallarchaeum</taxon>
    </lineage>
</organism>